<feature type="domain" description="Glycosyltransferase 2-like" evidence="4">
    <location>
        <begin position="13"/>
        <end position="189"/>
    </location>
</feature>
<keyword evidence="2" id="KW-0328">Glycosyltransferase</keyword>
<keyword evidence="3" id="KW-0808">Transferase</keyword>
<proteinExistence type="inferred from homology"/>
<evidence type="ECO:0000313" key="6">
    <source>
        <dbReference type="Proteomes" id="UP000783287"/>
    </source>
</evidence>
<reference evidence="5" key="1">
    <citation type="submission" date="2020-04" db="EMBL/GenBank/DDBJ databases">
        <authorList>
            <person name="Zhang T."/>
        </authorList>
    </citation>
    <scope>NUCLEOTIDE SEQUENCE</scope>
    <source>
        <strain evidence="5">HKST-UBA14</strain>
    </source>
</reference>
<reference evidence="5" key="2">
    <citation type="journal article" date="2021" name="Microbiome">
        <title>Successional dynamics and alternative stable states in a saline activated sludge microbial community over 9 years.</title>
        <authorList>
            <person name="Wang Y."/>
            <person name="Ye J."/>
            <person name="Ju F."/>
            <person name="Liu L."/>
            <person name="Boyd J.A."/>
            <person name="Deng Y."/>
            <person name="Parks D.H."/>
            <person name="Jiang X."/>
            <person name="Yin X."/>
            <person name="Woodcroft B.J."/>
            <person name="Tyson G.W."/>
            <person name="Hugenholtz P."/>
            <person name="Polz M.F."/>
            <person name="Zhang T."/>
        </authorList>
    </citation>
    <scope>NUCLEOTIDE SEQUENCE</scope>
    <source>
        <strain evidence="5">HKST-UBA14</strain>
    </source>
</reference>
<evidence type="ECO:0000259" key="4">
    <source>
        <dbReference type="Pfam" id="PF00535"/>
    </source>
</evidence>
<dbReference type="AlphaFoldDB" id="A0A955RIV1"/>
<organism evidence="5 6">
    <name type="scientific">Candidatus Dojkabacteria bacterium</name>
    <dbReference type="NCBI Taxonomy" id="2099670"/>
    <lineage>
        <taxon>Bacteria</taxon>
        <taxon>Candidatus Dojkabacteria</taxon>
    </lineage>
</organism>
<evidence type="ECO:0000256" key="2">
    <source>
        <dbReference type="ARBA" id="ARBA00022676"/>
    </source>
</evidence>
<dbReference type="SUPFAM" id="SSF53448">
    <property type="entry name" value="Nucleotide-diphospho-sugar transferases"/>
    <property type="match status" value="1"/>
</dbReference>
<gene>
    <name evidence="5" type="ORF">KC909_00220</name>
</gene>
<evidence type="ECO:0000256" key="1">
    <source>
        <dbReference type="ARBA" id="ARBA00006739"/>
    </source>
</evidence>
<dbReference type="PANTHER" id="PTHR43179:SF12">
    <property type="entry name" value="GALACTOFURANOSYLTRANSFERASE GLFT2"/>
    <property type="match status" value="1"/>
</dbReference>
<dbReference type="Proteomes" id="UP000783287">
    <property type="component" value="Unassembled WGS sequence"/>
</dbReference>
<protein>
    <submittedName>
        <fullName evidence="5">Glycosyltransferase family 2 protein</fullName>
    </submittedName>
</protein>
<dbReference type="GO" id="GO:0016757">
    <property type="term" value="F:glycosyltransferase activity"/>
    <property type="evidence" value="ECO:0007669"/>
    <property type="project" value="UniProtKB-KW"/>
</dbReference>
<dbReference type="InterPro" id="IPR029044">
    <property type="entry name" value="Nucleotide-diphossugar_trans"/>
</dbReference>
<dbReference type="InterPro" id="IPR001173">
    <property type="entry name" value="Glyco_trans_2-like"/>
</dbReference>
<dbReference type="CDD" id="cd04186">
    <property type="entry name" value="GT_2_like_c"/>
    <property type="match status" value="1"/>
</dbReference>
<accession>A0A955RIV1</accession>
<sequence length="276" mass="31934">MQKDSNTKYPLVSIIIVTWNSEKDIEDCLDSVVNIDYPNFNIIVVDNASSDNTVSLVKKYKNVQLLAEAENNYFTGGNNIGIQYALDNHNPEMVMILNPDTKVEANLLKVLSEVLLRDKKIGAVGPKIKFWNNENEGKINSAGLDYDGFMRAYDWGVYEEDNGQFDQEREVFGVTGTCILMKSEMLSEIGLLWEKLEMYLDELELFIRANNAGWKAIYTPKTTVYHKYQQSTNQNKMLKVEAKKMRNWLYIAFKHYSFKGKLLMILKYIKFQLLNK</sequence>
<dbReference type="Pfam" id="PF00535">
    <property type="entry name" value="Glycos_transf_2"/>
    <property type="match status" value="1"/>
</dbReference>
<comment type="caution">
    <text evidence="5">The sequence shown here is derived from an EMBL/GenBank/DDBJ whole genome shotgun (WGS) entry which is preliminary data.</text>
</comment>
<name>A0A955RIV1_9BACT</name>
<comment type="similarity">
    <text evidence="1">Belongs to the glycosyltransferase 2 family.</text>
</comment>
<evidence type="ECO:0000313" key="5">
    <source>
        <dbReference type="EMBL" id="MCA9382769.1"/>
    </source>
</evidence>
<dbReference type="EMBL" id="JAGQLK010000003">
    <property type="protein sequence ID" value="MCA9382769.1"/>
    <property type="molecule type" value="Genomic_DNA"/>
</dbReference>
<dbReference type="PANTHER" id="PTHR43179">
    <property type="entry name" value="RHAMNOSYLTRANSFERASE WBBL"/>
    <property type="match status" value="1"/>
</dbReference>
<dbReference type="Gene3D" id="3.90.550.10">
    <property type="entry name" value="Spore Coat Polysaccharide Biosynthesis Protein SpsA, Chain A"/>
    <property type="match status" value="1"/>
</dbReference>
<evidence type="ECO:0000256" key="3">
    <source>
        <dbReference type="ARBA" id="ARBA00022679"/>
    </source>
</evidence>